<keyword evidence="1" id="KW-0812">Transmembrane</keyword>
<evidence type="ECO:0000313" key="3">
    <source>
        <dbReference type="Proteomes" id="UP001165283"/>
    </source>
</evidence>
<sequence>MTSITRGLARGAAAGAAGTAALTAAGLVAADRVTTPDGPKGPLAPLGALAGPVSGVAVGGLAGVLRAAGVRPPVVFGGPLLAAAAVLAGAGPLPVPRSGAGRVAGAAGALLFGLAAHATLAAVARVAEQREPVRPPRPAALLRAVALGAASGSRSTAGIAALAATSGPGDRGAVAGRLGGRTGTALSALAAAGELVGDKLPATPTRTGLPALLPRAAAGAVVAGAVATRGGDDPAVPAVIGLVTAVGTAFLAVRARAAAAERLGSDRPGAVTEDALAALLAWLGARRTDG</sequence>
<dbReference type="RefSeq" id="WP_252442986.1">
    <property type="nucleotide sequence ID" value="NZ_JAGSOV010000057.1"/>
</dbReference>
<feature type="transmembrane region" description="Helical" evidence="1">
    <location>
        <begin position="105"/>
        <end position="127"/>
    </location>
</feature>
<proteinExistence type="predicted"/>
<dbReference type="EMBL" id="JAGSOV010000057">
    <property type="protein sequence ID" value="MCO1658716.1"/>
    <property type="molecule type" value="Genomic_DNA"/>
</dbReference>
<feature type="transmembrane region" description="Helical" evidence="1">
    <location>
        <begin position="74"/>
        <end position="93"/>
    </location>
</feature>
<reference evidence="2" key="1">
    <citation type="submission" date="2021-04" db="EMBL/GenBank/DDBJ databases">
        <title>Pseudonocardia sp. nov., isolated from sandy soil of mangrove forest.</title>
        <authorList>
            <person name="Zan Z."/>
            <person name="Huang R."/>
            <person name="Liu W."/>
        </authorList>
    </citation>
    <scope>NUCLEOTIDE SEQUENCE</scope>
    <source>
        <strain evidence="2">S2-4</strain>
    </source>
</reference>
<feature type="transmembrane region" description="Helical" evidence="1">
    <location>
        <begin position="46"/>
        <end position="67"/>
    </location>
</feature>
<protein>
    <recommendedName>
        <fullName evidence="4">DUF4126 domain-containing protein</fullName>
    </recommendedName>
</protein>
<accession>A0ABT1A6Z4</accession>
<name>A0ABT1A6Z4_9PSEU</name>
<gene>
    <name evidence="2" type="ORF">KDL28_26975</name>
</gene>
<comment type="caution">
    <text evidence="2">The sequence shown here is derived from an EMBL/GenBank/DDBJ whole genome shotgun (WGS) entry which is preliminary data.</text>
</comment>
<keyword evidence="3" id="KW-1185">Reference proteome</keyword>
<keyword evidence="1" id="KW-0472">Membrane</keyword>
<keyword evidence="1" id="KW-1133">Transmembrane helix</keyword>
<evidence type="ECO:0000256" key="1">
    <source>
        <dbReference type="SAM" id="Phobius"/>
    </source>
</evidence>
<evidence type="ECO:0000313" key="2">
    <source>
        <dbReference type="EMBL" id="MCO1658716.1"/>
    </source>
</evidence>
<dbReference type="Proteomes" id="UP001165283">
    <property type="component" value="Unassembled WGS sequence"/>
</dbReference>
<evidence type="ECO:0008006" key="4">
    <source>
        <dbReference type="Google" id="ProtNLM"/>
    </source>
</evidence>
<organism evidence="2 3">
    <name type="scientific">Pseudonocardia humida</name>
    <dbReference type="NCBI Taxonomy" id="2800819"/>
    <lineage>
        <taxon>Bacteria</taxon>
        <taxon>Bacillati</taxon>
        <taxon>Actinomycetota</taxon>
        <taxon>Actinomycetes</taxon>
        <taxon>Pseudonocardiales</taxon>
        <taxon>Pseudonocardiaceae</taxon>
        <taxon>Pseudonocardia</taxon>
    </lineage>
</organism>